<gene>
    <name evidence="1" type="ORF">scyTo_0011501</name>
</gene>
<keyword evidence="2" id="KW-1185">Reference proteome</keyword>
<dbReference type="OrthoDB" id="271725at2759"/>
<proteinExistence type="predicted"/>
<evidence type="ECO:0000313" key="2">
    <source>
        <dbReference type="Proteomes" id="UP000288216"/>
    </source>
</evidence>
<dbReference type="OMA" id="KQSWILI"/>
<reference evidence="1 2" key="1">
    <citation type="journal article" date="2018" name="Nat. Ecol. Evol.">
        <title>Shark genomes provide insights into elasmobranch evolution and the origin of vertebrates.</title>
        <authorList>
            <person name="Hara Y"/>
            <person name="Yamaguchi K"/>
            <person name="Onimaru K"/>
            <person name="Kadota M"/>
            <person name="Koyanagi M"/>
            <person name="Keeley SD"/>
            <person name="Tatsumi K"/>
            <person name="Tanaka K"/>
            <person name="Motone F"/>
            <person name="Kageyama Y"/>
            <person name="Nozu R"/>
            <person name="Adachi N"/>
            <person name="Nishimura O"/>
            <person name="Nakagawa R"/>
            <person name="Tanegashima C"/>
            <person name="Kiyatake I"/>
            <person name="Matsumoto R"/>
            <person name="Murakumo K"/>
            <person name="Nishida K"/>
            <person name="Terakita A"/>
            <person name="Kuratani S"/>
            <person name="Sato K"/>
            <person name="Hyodo S Kuraku.S."/>
        </authorList>
    </citation>
    <scope>NUCLEOTIDE SEQUENCE [LARGE SCALE GENOMIC DNA]</scope>
</reference>
<dbReference type="AlphaFoldDB" id="A0A401NPC2"/>
<name>A0A401NPC2_SCYTO</name>
<evidence type="ECO:0000313" key="1">
    <source>
        <dbReference type="EMBL" id="GCB62699.1"/>
    </source>
</evidence>
<sequence>QAGMTLTYDPSAMQNGFYSTPYNIATNRMIAQTSLAPYIASPVSTYQVQSTSWMPHQPYLMQHAGAVMSPSMDHPMPMQPTSMISPLTQQMSHLSLSNTGTYMPAATAMQGTYIPQYTHVSTAAVPVEEPTKQVILRCAMMALPHLAEDIQGLKQSWILI</sequence>
<protein>
    <recommendedName>
        <fullName evidence="3">RNA-binding motif, single-stranded-interacting protein 1</fullName>
    </recommendedName>
</protein>
<dbReference type="STRING" id="75743.A0A401NPC2"/>
<evidence type="ECO:0008006" key="3">
    <source>
        <dbReference type="Google" id="ProtNLM"/>
    </source>
</evidence>
<accession>A0A401NPC2</accession>
<dbReference type="EMBL" id="BFAA01005251">
    <property type="protein sequence ID" value="GCB62699.1"/>
    <property type="molecule type" value="Genomic_DNA"/>
</dbReference>
<feature type="non-terminal residue" evidence="1">
    <location>
        <position position="1"/>
    </location>
</feature>
<comment type="caution">
    <text evidence="1">The sequence shown here is derived from an EMBL/GenBank/DDBJ whole genome shotgun (WGS) entry which is preliminary data.</text>
</comment>
<dbReference type="Proteomes" id="UP000288216">
    <property type="component" value="Unassembled WGS sequence"/>
</dbReference>
<organism evidence="1 2">
    <name type="scientific">Scyliorhinus torazame</name>
    <name type="common">Cloudy catshark</name>
    <name type="synonym">Catulus torazame</name>
    <dbReference type="NCBI Taxonomy" id="75743"/>
    <lineage>
        <taxon>Eukaryota</taxon>
        <taxon>Metazoa</taxon>
        <taxon>Chordata</taxon>
        <taxon>Craniata</taxon>
        <taxon>Vertebrata</taxon>
        <taxon>Chondrichthyes</taxon>
        <taxon>Elasmobranchii</taxon>
        <taxon>Galeomorphii</taxon>
        <taxon>Galeoidea</taxon>
        <taxon>Carcharhiniformes</taxon>
        <taxon>Scyliorhinidae</taxon>
        <taxon>Scyliorhinus</taxon>
    </lineage>
</organism>